<dbReference type="InterPro" id="IPR016181">
    <property type="entry name" value="Acyl_CoA_acyltransferase"/>
</dbReference>
<organism evidence="4 5">
    <name type="scientific">Halomonas shengliensis</name>
    <dbReference type="NCBI Taxonomy" id="419597"/>
    <lineage>
        <taxon>Bacteria</taxon>
        <taxon>Pseudomonadati</taxon>
        <taxon>Pseudomonadota</taxon>
        <taxon>Gammaproteobacteria</taxon>
        <taxon>Oceanospirillales</taxon>
        <taxon>Halomonadaceae</taxon>
        <taxon>Halomonas</taxon>
    </lineage>
</organism>
<evidence type="ECO:0000256" key="2">
    <source>
        <dbReference type="ARBA" id="ARBA00023315"/>
    </source>
</evidence>
<dbReference type="PANTHER" id="PTHR43877">
    <property type="entry name" value="AMINOALKYLPHOSPHONATE N-ACETYLTRANSFERASE-RELATED-RELATED"/>
    <property type="match status" value="1"/>
</dbReference>
<dbReference type="STRING" id="419597.SAMN04487957_108132"/>
<dbReference type="RefSeq" id="WP_089679897.1">
    <property type="nucleotide sequence ID" value="NZ_FNIV01000008.1"/>
</dbReference>
<dbReference type="PROSITE" id="PS51186">
    <property type="entry name" value="GNAT"/>
    <property type="match status" value="1"/>
</dbReference>
<evidence type="ECO:0000259" key="3">
    <source>
        <dbReference type="PROSITE" id="PS51186"/>
    </source>
</evidence>
<protein>
    <submittedName>
        <fullName evidence="4">Predicted N-acyltransferase, GNAT family</fullName>
    </submittedName>
</protein>
<evidence type="ECO:0000313" key="4">
    <source>
        <dbReference type="EMBL" id="SDO60218.1"/>
    </source>
</evidence>
<dbReference type="Proteomes" id="UP000199075">
    <property type="component" value="Unassembled WGS sequence"/>
</dbReference>
<evidence type="ECO:0000313" key="5">
    <source>
        <dbReference type="Proteomes" id="UP000199075"/>
    </source>
</evidence>
<dbReference type="Gene3D" id="3.40.630.30">
    <property type="match status" value="1"/>
</dbReference>
<proteinExistence type="predicted"/>
<dbReference type="InterPro" id="IPR050832">
    <property type="entry name" value="Bact_Acetyltransf"/>
</dbReference>
<keyword evidence="1 4" id="KW-0808">Transferase</keyword>
<gene>
    <name evidence="4" type="ORF">SAMN04487957_108132</name>
</gene>
<evidence type="ECO:0000256" key="1">
    <source>
        <dbReference type="ARBA" id="ARBA00022679"/>
    </source>
</evidence>
<dbReference type="GO" id="GO:0016747">
    <property type="term" value="F:acyltransferase activity, transferring groups other than amino-acyl groups"/>
    <property type="evidence" value="ECO:0007669"/>
    <property type="project" value="InterPro"/>
</dbReference>
<dbReference type="CDD" id="cd04301">
    <property type="entry name" value="NAT_SF"/>
    <property type="match status" value="1"/>
</dbReference>
<dbReference type="AlphaFoldDB" id="A0A1H0KW98"/>
<dbReference type="InterPro" id="IPR000182">
    <property type="entry name" value="GNAT_dom"/>
</dbReference>
<accession>A0A1H0KW98</accession>
<reference evidence="5" key="1">
    <citation type="submission" date="2016-10" db="EMBL/GenBank/DDBJ databases">
        <authorList>
            <person name="Varghese N."/>
            <person name="Submissions S."/>
        </authorList>
    </citation>
    <scope>NUCLEOTIDE SEQUENCE [LARGE SCALE GENOMIC DNA]</scope>
    <source>
        <strain evidence="5">CGMCC 1.6444</strain>
    </source>
</reference>
<keyword evidence="2 4" id="KW-0012">Acyltransferase</keyword>
<keyword evidence="5" id="KW-1185">Reference proteome</keyword>
<feature type="domain" description="N-acetyltransferase" evidence="3">
    <location>
        <begin position="6"/>
        <end position="143"/>
    </location>
</feature>
<dbReference type="SUPFAM" id="SSF55729">
    <property type="entry name" value="Acyl-CoA N-acyltransferases (Nat)"/>
    <property type="match status" value="1"/>
</dbReference>
<dbReference type="Pfam" id="PF13673">
    <property type="entry name" value="Acetyltransf_10"/>
    <property type="match status" value="1"/>
</dbReference>
<dbReference type="EMBL" id="FNIV01000008">
    <property type="protein sequence ID" value="SDO60218.1"/>
    <property type="molecule type" value="Genomic_DNA"/>
</dbReference>
<dbReference type="OrthoDB" id="9796171at2"/>
<sequence>MPIANLEIREGSWEALGAEATEIRRVVFIEEQGVSREEEWDGRDGDCHHFLALLAGRPVGTARLLPDAHIGRVAVLVEARGHGIGAALMRAAIEAARRHGHPGVALASQTHALPFYERLGFAAHGPEFLDAGIPHRNMRLSLTGE</sequence>
<name>A0A1H0KW98_9GAMM</name>